<dbReference type="InterPro" id="IPR017850">
    <property type="entry name" value="Alkaline_phosphatase_core_sf"/>
</dbReference>
<gene>
    <name evidence="4" type="primary">ALPL</name>
    <name evidence="4" type="ORF">AWC38_SpisGene3971</name>
</gene>
<dbReference type="Gene3D" id="3.40.720.10">
    <property type="entry name" value="Alkaline Phosphatase, subunit A"/>
    <property type="match status" value="2"/>
</dbReference>
<sequence>MDEHPNSHYVWNQTGFDKIDTKKADHLVGLLEYSHMRFEIDRARDAAGEPSIADMIAKAIKILEKTPKGYFLLVEDETLITVTADHSHVFRIGAYPKLGNPIFGIVRWADGEAAVGPDNKTYTTLGYANGKGAVTGSRQDLRGVNTTHKNYRQQAAVLLPSETHGTEDVDITRDPSRGTHTAVQIRHETGRPRVRPRIPLRTKYDV</sequence>
<dbReference type="EMBL" id="LSMT01000039">
    <property type="protein sequence ID" value="PFX31197.1"/>
    <property type="molecule type" value="Genomic_DNA"/>
</dbReference>
<dbReference type="PANTHER" id="PTHR11596">
    <property type="entry name" value="ALKALINE PHOSPHATASE"/>
    <property type="match status" value="1"/>
</dbReference>
<dbReference type="GO" id="GO:0004035">
    <property type="term" value="F:alkaline phosphatase activity"/>
    <property type="evidence" value="ECO:0007669"/>
    <property type="project" value="UniProtKB-EC"/>
</dbReference>
<name>A0A2B4SRT5_STYPI</name>
<feature type="binding site" evidence="3">
    <location>
        <position position="75"/>
    </location>
    <ligand>
        <name>Mg(2+)</name>
        <dbReference type="ChEBI" id="CHEBI:18420"/>
    </ligand>
</feature>
<dbReference type="GO" id="GO:0046872">
    <property type="term" value="F:metal ion binding"/>
    <property type="evidence" value="ECO:0007669"/>
    <property type="project" value="UniProtKB-KW"/>
</dbReference>
<dbReference type="SUPFAM" id="SSF53649">
    <property type="entry name" value="Alkaline phosphatase-like"/>
    <property type="match status" value="1"/>
</dbReference>
<accession>A0A2B4SRT5</accession>
<evidence type="ECO:0000313" key="4">
    <source>
        <dbReference type="EMBL" id="PFX31197.1"/>
    </source>
</evidence>
<dbReference type="AlphaFoldDB" id="A0A2B4SRT5"/>
<evidence type="ECO:0000256" key="2">
    <source>
        <dbReference type="ARBA" id="ARBA00022553"/>
    </source>
</evidence>
<dbReference type="STRING" id="50429.A0A2B4SRT5"/>
<feature type="binding site" evidence="3">
    <location>
        <position position="164"/>
    </location>
    <ligand>
        <name>Zn(2+)</name>
        <dbReference type="ChEBI" id="CHEBI:29105"/>
        <label>2</label>
    </ligand>
</feature>
<dbReference type="PANTHER" id="PTHR11596:SF5">
    <property type="entry name" value="ALKALINE PHOSPHATASE"/>
    <property type="match status" value="1"/>
</dbReference>
<dbReference type="SMART" id="SM00098">
    <property type="entry name" value="alkPPc"/>
    <property type="match status" value="1"/>
</dbReference>
<dbReference type="OrthoDB" id="5818554at2759"/>
<feature type="binding site" evidence="3">
    <location>
        <position position="86"/>
    </location>
    <ligand>
        <name>Zn(2+)</name>
        <dbReference type="ChEBI" id="CHEBI:29105"/>
        <label>2</label>
    </ligand>
</feature>
<evidence type="ECO:0000256" key="1">
    <source>
        <dbReference type="ARBA" id="ARBA00012647"/>
    </source>
</evidence>
<dbReference type="Pfam" id="PF00245">
    <property type="entry name" value="Alk_phosphatase"/>
    <property type="match status" value="1"/>
</dbReference>
<dbReference type="InterPro" id="IPR001952">
    <property type="entry name" value="Alkaline_phosphatase"/>
</dbReference>
<comment type="cofactor">
    <cofactor evidence="3">
        <name>Mg(2+)</name>
        <dbReference type="ChEBI" id="CHEBI:18420"/>
    </cofactor>
    <text evidence="3">Binds 1 Mg(2+) ion.</text>
</comment>
<dbReference type="Proteomes" id="UP000225706">
    <property type="component" value="Unassembled WGS sequence"/>
</dbReference>
<evidence type="ECO:0000313" key="5">
    <source>
        <dbReference type="Proteomes" id="UP000225706"/>
    </source>
</evidence>
<keyword evidence="3" id="KW-0460">Magnesium</keyword>
<proteinExistence type="predicted"/>
<feature type="binding site" evidence="3">
    <location>
        <position position="85"/>
    </location>
    <ligand>
        <name>Zn(2+)</name>
        <dbReference type="ChEBI" id="CHEBI:29105"/>
        <label>2</label>
    </ligand>
</feature>
<keyword evidence="5" id="KW-1185">Reference proteome</keyword>
<keyword evidence="2" id="KW-0597">Phosphoprotein</keyword>
<dbReference type="EC" id="3.1.3.1" evidence="1"/>
<evidence type="ECO:0000256" key="3">
    <source>
        <dbReference type="PIRSR" id="PIRSR601952-2"/>
    </source>
</evidence>
<organism evidence="4 5">
    <name type="scientific">Stylophora pistillata</name>
    <name type="common">Smooth cauliflower coral</name>
    <dbReference type="NCBI Taxonomy" id="50429"/>
    <lineage>
        <taxon>Eukaryota</taxon>
        <taxon>Metazoa</taxon>
        <taxon>Cnidaria</taxon>
        <taxon>Anthozoa</taxon>
        <taxon>Hexacorallia</taxon>
        <taxon>Scleractinia</taxon>
        <taxon>Astrocoeniina</taxon>
        <taxon>Pocilloporidae</taxon>
        <taxon>Stylophora</taxon>
    </lineage>
</organism>
<keyword evidence="3" id="KW-0479">Metal-binding</keyword>
<keyword evidence="3" id="KW-0862">Zinc</keyword>
<comment type="caution">
    <text evidence="4">The sequence shown here is derived from an EMBL/GenBank/DDBJ whole genome shotgun (WGS) entry which is preliminary data.</text>
</comment>
<protein>
    <recommendedName>
        <fullName evidence="1">alkaline phosphatase</fullName>
        <ecNumber evidence="1">3.1.3.1</ecNumber>
    </recommendedName>
</protein>
<reference evidence="5" key="1">
    <citation type="journal article" date="2017" name="bioRxiv">
        <title>Comparative analysis of the genomes of Stylophora pistillata and Acropora digitifera provides evidence for extensive differences between species of corals.</title>
        <authorList>
            <person name="Voolstra C.R."/>
            <person name="Li Y."/>
            <person name="Liew Y.J."/>
            <person name="Baumgarten S."/>
            <person name="Zoccola D."/>
            <person name="Flot J.-F."/>
            <person name="Tambutte S."/>
            <person name="Allemand D."/>
            <person name="Aranda M."/>
        </authorList>
    </citation>
    <scope>NUCLEOTIDE SEQUENCE [LARGE SCALE GENOMIC DNA]</scope>
</reference>
<comment type="cofactor">
    <cofactor evidence="3">
        <name>Zn(2+)</name>
        <dbReference type="ChEBI" id="CHEBI:29105"/>
    </cofactor>
    <text evidence="3">Binds 2 Zn(2+) ions.</text>
</comment>